<protein>
    <submittedName>
        <fullName evidence="2">Trigger factor</fullName>
    </submittedName>
</protein>
<dbReference type="InterPro" id="IPR005215">
    <property type="entry name" value="Trig_fac"/>
</dbReference>
<accession>A0A239KVW7</accession>
<dbReference type="GO" id="GO:0015031">
    <property type="term" value="P:protein transport"/>
    <property type="evidence" value="ECO:0007669"/>
    <property type="project" value="InterPro"/>
</dbReference>
<keyword evidence="3" id="KW-1185">Reference proteome</keyword>
<dbReference type="NCBIfam" id="TIGR00115">
    <property type="entry name" value="tig"/>
    <property type="match status" value="1"/>
</dbReference>
<dbReference type="InterPro" id="IPR027304">
    <property type="entry name" value="Trigger_fact/SurA_dom_sf"/>
</dbReference>
<dbReference type="Gene3D" id="3.30.70.1050">
    <property type="entry name" value="Trigger factor ribosome-binding domain"/>
    <property type="match status" value="1"/>
</dbReference>
<dbReference type="GO" id="GO:0044183">
    <property type="term" value="F:protein folding chaperone"/>
    <property type="evidence" value="ECO:0007669"/>
    <property type="project" value="TreeGrafter"/>
</dbReference>
<dbReference type="GO" id="GO:0051083">
    <property type="term" value="P:'de novo' cotranslational protein folding"/>
    <property type="evidence" value="ECO:0007669"/>
    <property type="project" value="TreeGrafter"/>
</dbReference>
<dbReference type="RefSeq" id="WP_089321570.1">
    <property type="nucleotide sequence ID" value="NZ_FZOQ01000032.1"/>
</dbReference>
<dbReference type="InterPro" id="IPR036611">
    <property type="entry name" value="Trigger_fac_ribosome-bd_sf"/>
</dbReference>
<dbReference type="OrthoDB" id="9767721at2"/>
<dbReference type="GO" id="GO:0043022">
    <property type="term" value="F:ribosome binding"/>
    <property type="evidence" value="ECO:0007669"/>
    <property type="project" value="TreeGrafter"/>
</dbReference>
<dbReference type="AlphaFoldDB" id="A0A239KVW7"/>
<organism evidence="2 3">
    <name type="scientific">Pontibacter ummariensis</name>
    <dbReference type="NCBI Taxonomy" id="1610492"/>
    <lineage>
        <taxon>Bacteria</taxon>
        <taxon>Pseudomonadati</taxon>
        <taxon>Bacteroidota</taxon>
        <taxon>Cytophagia</taxon>
        <taxon>Cytophagales</taxon>
        <taxon>Hymenobacteraceae</taxon>
        <taxon>Pontibacter</taxon>
    </lineage>
</organism>
<dbReference type="EMBL" id="FZOQ01000032">
    <property type="protein sequence ID" value="SNT22506.1"/>
    <property type="molecule type" value="Genomic_DNA"/>
</dbReference>
<dbReference type="GO" id="GO:0003755">
    <property type="term" value="F:peptidyl-prolyl cis-trans isomerase activity"/>
    <property type="evidence" value="ECO:0007669"/>
    <property type="project" value="TreeGrafter"/>
</dbReference>
<evidence type="ECO:0000313" key="2">
    <source>
        <dbReference type="EMBL" id="SNT22506.1"/>
    </source>
</evidence>
<gene>
    <name evidence="2" type="ORF">SAMN06296052_13240</name>
</gene>
<dbReference type="Proteomes" id="UP000198432">
    <property type="component" value="Unassembled WGS sequence"/>
</dbReference>
<dbReference type="SUPFAM" id="SSF109998">
    <property type="entry name" value="Triger factor/SurA peptide-binding domain-like"/>
    <property type="match status" value="1"/>
</dbReference>
<evidence type="ECO:0000259" key="1">
    <source>
        <dbReference type="Pfam" id="PF05697"/>
    </source>
</evidence>
<dbReference type="PANTHER" id="PTHR30560:SF3">
    <property type="entry name" value="TRIGGER FACTOR-LIKE PROTEIN TIG, CHLOROPLASTIC"/>
    <property type="match status" value="1"/>
</dbReference>
<dbReference type="SUPFAM" id="SSF102735">
    <property type="entry name" value="Trigger factor ribosome-binding domain"/>
    <property type="match status" value="1"/>
</dbReference>
<reference evidence="3" key="1">
    <citation type="submission" date="2017-06" db="EMBL/GenBank/DDBJ databases">
        <authorList>
            <person name="Varghese N."/>
            <person name="Submissions S."/>
        </authorList>
    </citation>
    <scope>NUCLEOTIDE SEQUENCE [LARGE SCALE GENOMIC DNA]</scope>
    <source>
        <strain evidence="3">NKM1</strain>
    </source>
</reference>
<dbReference type="PIRSF" id="PIRSF003095">
    <property type="entry name" value="Trigger_factor"/>
    <property type="match status" value="1"/>
</dbReference>
<dbReference type="Gene3D" id="1.10.3120.10">
    <property type="entry name" value="Trigger factor, C-terminal domain"/>
    <property type="match status" value="1"/>
</dbReference>
<dbReference type="Pfam" id="PF05697">
    <property type="entry name" value="Trigger_N"/>
    <property type="match status" value="1"/>
</dbReference>
<name>A0A239KVW7_9BACT</name>
<proteinExistence type="predicted"/>
<dbReference type="InterPro" id="IPR037041">
    <property type="entry name" value="Trigger_fac_C_sf"/>
</dbReference>
<sequence>MNITLNQTDSTNAQLKVVLEEADYAPKVDQQVKEYSKKAQIKGFRPGKVPAGLVKKMYGKSILVEQINKILQEEISKYIRENDVKLLGEPLPEPSQEQIDWDNQKEFEFNYAVGLLPDVNLPLDKSVEGYTIEVDQKTIDEAYENLKRQFGKTTNPEASEQGDFISGELKQVDGEFQSKTLIPTNRVVEGQDQFIGVKEGDVIRFDIRKTFGDDNAALAHVTGLSKDVVADLNGEFEFTVEKINRTEPAELNQELFDKLFGKDEVKTEEEFDAKIRETIKENYEREADNILYRNIIDTLVDNVEVELPTEFFKRWLQVTNEGKLTAEQIEENFDKYTRELKWSMIKNKVVEENELKVSNEEVVNSTKEKMLAQFNMPEVPEELLESMNNYANQYLQQDNGRNYIQEYEQLLAEKVLAKLKEQMTVVEKTVTAEDFRNMSFE</sequence>
<dbReference type="InterPro" id="IPR008881">
    <property type="entry name" value="Trigger_fac_ribosome-bd_bac"/>
</dbReference>
<feature type="domain" description="Trigger factor ribosome-binding bacterial" evidence="1">
    <location>
        <begin position="1"/>
        <end position="146"/>
    </location>
</feature>
<dbReference type="GO" id="GO:0043335">
    <property type="term" value="P:protein unfolding"/>
    <property type="evidence" value="ECO:0007669"/>
    <property type="project" value="TreeGrafter"/>
</dbReference>
<dbReference type="PANTHER" id="PTHR30560">
    <property type="entry name" value="TRIGGER FACTOR CHAPERONE AND PEPTIDYL-PROLYL CIS/TRANS ISOMERASE"/>
    <property type="match status" value="1"/>
</dbReference>
<evidence type="ECO:0000313" key="3">
    <source>
        <dbReference type="Proteomes" id="UP000198432"/>
    </source>
</evidence>